<dbReference type="Proteomes" id="UP001166947">
    <property type="component" value="Unassembled WGS sequence"/>
</dbReference>
<dbReference type="RefSeq" id="WP_259291439.1">
    <property type="nucleotide sequence ID" value="NZ_JANUXW010000003.1"/>
</dbReference>
<name>A0ABT2FBN7_9NEIS</name>
<feature type="transmembrane region" description="Helical" evidence="1">
    <location>
        <begin position="14"/>
        <end position="34"/>
    </location>
</feature>
<comment type="caution">
    <text evidence="2">The sequence shown here is derived from an EMBL/GenBank/DDBJ whole genome shotgun (WGS) entry which is preliminary data.</text>
</comment>
<reference evidence="2" key="2">
    <citation type="journal article" date="2023" name="Curr. Microbiol.">
        <title>Neisseria montereyensis sp. nov., Isolated from Oropharynx of California Sea Lion (Zalophus californianus): Genomic, Phylogenetic, and Phenotypic Study.</title>
        <authorList>
            <person name="Volokhov D.V."/>
            <person name="Zagorodnyaya T.A."/>
            <person name="Furtak V.A."/>
            <person name="Nattanmai G."/>
            <person name="Randall L."/>
            <person name="Jose S."/>
            <person name="Gao Y."/>
            <person name="Gulland F.M."/>
            <person name="Eisenberg T."/>
            <person name="Delmonte P."/>
            <person name="Blom J."/>
            <person name="Mitchell K.K."/>
        </authorList>
    </citation>
    <scope>NUCLEOTIDE SEQUENCE</scope>
    <source>
        <strain evidence="2">CSL10203-ORH2</strain>
    </source>
</reference>
<sequence length="434" mass="48802">MAEKKKGINSKRKIILLGISVILLIAISIVYSLIGYKFFMRGAFIAETNKNIAERGHLISETHVTTLTKDQVNDFLPEQNKLEGNISDVPKYDIDLYKIVYTSDYNGKVVNLSGMIMIPKRADKITQLQYHHGSLYPYPAESGWGSEDAPSLYDGKAPHAPKSNYETRMYGNMLASNGYLVSMPDYAGYGIASNLEHPYSVNPELAKESVDMILATREFAKKHSIDLNEKVGLYGWSEGGAVSTATQKLIESKYNDKIKVLANAEMSGPLRVADTFKYALIFMPLLSEEMNTESLDYLAWVYYAYNKFSNHPVANELIFDIPVKNDLDVLNKRKTNITKEVFKNLDKETYQHMLNQALKSDLVVGWKPKAPIFVHHGDNDELVPYDNNAEVAVNTYNKNGGKATLVKYPGHTHISLGALYIKNIIDEFNSLESK</sequence>
<dbReference type="InterPro" id="IPR005152">
    <property type="entry name" value="Lipase_secreted"/>
</dbReference>
<dbReference type="Pfam" id="PF03583">
    <property type="entry name" value="LIP"/>
    <property type="match status" value="1"/>
</dbReference>
<evidence type="ECO:0000313" key="3">
    <source>
        <dbReference type="Proteomes" id="UP001166947"/>
    </source>
</evidence>
<reference evidence="2" key="1">
    <citation type="submission" date="2022-08" db="EMBL/GenBank/DDBJ databases">
        <authorList>
            <person name="Volokhov D.V."/>
            <person name="Furtak V.A."/>
            <person name="Zagorodnyaya T.A."/>
        </authorList>
    </citation>
    <scope>NUCLEOTIDE SEQUENCE</scope>
    <source>
        <strain evidence="2">CSL10203-ORH2</strain>
    </source>
</reference>
<evidence type="ECO:0000313" key="2">
    <source>
        <dbReference type="EMBL" id="MCS4533631.1"/>
    </source>
</evidence>
<protein>
    <submittedName>
        <fullName evidence="2">Lipase family protein</fullName>
    </submittedName>
</protein>
<organism evidence="2 3">
    <name type="scientific">Neisseria montereyensis</name>
    <dbReference type="NCBI Taxonomy" id="2973938"/>
    <lineage>
        <taxon>Bacteria</taxon>
        <taxon>Pseudomonadati</taxon>
        <taxon>Pseudomonadota</taxon>
        <taxon>Betaproteobacteria</taxon>
        <taxon>Neisseriales</taxon>
        <taxon>Neisseriaceae</taxon>
        <taxon>Neisseria</taxon>
    </lineage>
</organism>
<dbReference type="Gene3D" id="3.40.50.1820">
    <property type="entry name" value="alpha/beta hydrolase"/>
    <property type="match status" value="1"/>
</dbReference>
<dbReference type="InterPro" id="IPR029058">
    <property type="entry name" value="AB_hydrolase_fold"/>
</dbReference>
<proteinExistence type="predicted"/>
<dbReference type="Gene3D" id="1.10.260.160">
    <property type="match status" value="1"/>
</dbReference>
<keyword evidence="3" id="KW-1185">Reference proteome</keyword>
<keyword evidence="1" id="KW-1133">Transmembrane helix</keyword>
<dbReference type="EMBL" id="JANUXW010000003">
    <property type="protein sequence ID" value="MCS4533631.1"/>
    <property type="molecule type" value="Genomic_DNA"/>
</dbReference>
<keyword evidence="1" id="KW-0812">Transmembrane</keyword>
<accession>A0ABT2FBN7</accession>
<gene>
    <name evidence="2" type="ORF">NXS09_04870</name>
</gene>
<keyword evidence="1" id="KW-0472">Membrane</keyword>
<dbReference type="PANTHER" id="PTHR34853">
    <property type="match status" value="1"/>
</dbReference>
<evidence type="ECO:0000256" key="1">
    <source>
        <dbReference type="SAM" id="Phobius"/>
    </source>
</evidence>
<dbReference type="SUPFAM" id="SSF53474">
    <property type="entry name" value="alpha/beta-Hydrolases"/>
    <property type="match status" value="1"/>
</dbReference>
<dbReference type="PIRSF" id="PIRSF029171">
    <property type="entry name" value="Esterase_LipA"/>
    <property type="match status" value="1"/>
</dbReference>
<dbReference type="PANTHER" id="PTHR34853:SF1">
    <property type="entry name" value="LIPASE 5"/>
    <property type="match status" value="1"/>
</dbReference>